<evidence type="ECO:0000256" key="3">
    <source>
        <dbReference type="ARBA" id="ARBA00022438"/>
    </source>
</evidence>
<comment type="cofactor">
    <cofactor evidence="1 10">
        <name>Zn(2+)</name>
        <dbReference type="ChEBI" id="CHEBI:29105"/>
    </cofactor>
</comment>
<keyword evidence="5 9" id="KW-0479">Metal-binding</keyword>
<keyword evidence="7 9" id="KW-0862">Zinc</keyword>
<dbReference type="GO" id="GO:0005737">
    <property type="term" value="C:cytoplasm"/>
    <property type="evidence" value="ECO:0007669"/>
    <property type="project" value="UniProtKB-ARBA"/>
</dbReference>
<evidence type="ECO:0000256" key="5">
    <source>
        <dbReference type="ARBA" id="ARBA00022723"/>
    </source>
</evidence>
<dbReference type="InterPro" id="IPR001948">
    <property type="entry name" value="Peptidase_M18"/>
</dbReference>
<name>A0A943YVY0_9ACTN</name>
<evidence type="ECO:0000313" key="11">
    <source>
        <dbReference type="EMBL" id="MBS6941235.1"/>
    </source>
</evidence>
<keyword evidence="8 9" id="KW-0482">Metalloprotease</keyword>
<protein>
    <recommendedName>
        <fullName evidence="10">M18 family aminopeptidase</fullName>
        <ecNumber evidence="10">3.4.11.-</ecNumber>
    </recommendedName>
</protein>
<dbReference type="Gene3D" id="2.30.250.10">
    <property type="entry name" value="Aminopeptidase i, Domain 2"/>
    <property type="match status" value="1"/>
</dbReference>
<dbReference type="InterPro" id="IPR023358">
    <property type="entry name" value="Peptidase_M18_dom2"/>
</dbReference>
<dbReference type="SUPFAM" id="SSF53187">
    <property type="entry name" value="Zn-dependent exopeptidases"/>
    <property type="match status" value="1"/>
</dbReference>
<evidence type="ECO:0000256" key="6">
    <source>
        <dbReference type="ARBA" id="ARBA00022801"/>
    </source>
</evidence>
<dbReference type="PRINTS" id="PR00932">
    <property type="entry name" value="AMINO1PTASE"/>
</dbReference>
<dbReference type="Pfam" id="PF02127">
    <property type="entry name" value="Peptidase_M18"/>
    <property type="match status" value="1"/>
</dbReference>
<proteinExistence type="inferred from homology"/>
<dbReference type="GO" id="GO:0004177">
    <property type="term" value="F:aminopeptidase activity"/>
    <property type="evidence" value="ECO:0007669"/>
    <property type="project" value="UniProtKB-KW"/>
</dbReference>
<dbReference type="AlphaFoldDB" id="A0A943YVY0"/>
<gene>
    <name evidence="11" type="ORF">KH142_07150</name>
</gene>
<dbReference type="EC" id="3.4.11.-" evidence="10"/>
<evidence type="ECO:0000256" key="9">
    <source>
        <dbReference type="RuleBase" id="RU004386"/>
    </source>
</evidence>
<dbReference type="Proteomes" id="UP000727506">
    <property type="component" value="Unassembled WGS sequence"/>
</dbReference>
<dbReference type="GO" id="GO:0008270">
    <property type="term" value="F:zinc ion binding"/>
    <property type="evidence" value="ECO:0007669"/>
    <property type="project" value="InterPro"/>
</dbReference>
<comment type="similarity">
    <text evidence="2 9">Belongs to the peptidase M18 family.</text>
</comment>
<keyword evidence="6 9" id="KW-0378">Hydrolase</keyword>
<keyword evidence="3 9" id="KW-0031">Aminopeptidase</keyword>
<dbReference type="SUPFAM" id="SSF101821">
    <property type="entry name" value="Aminopeptidase/glucanase lid domain"/>
    <property type="match status" value="1"/>
</dbReference>
<comment type="caution">
    <text evidence="11">The sequence shown here is derived from an EMBL/GenBank/DDBJ whole genome shotgun (WGS) entry which is preliminary data.</text>
</comment>
<evidence type="ECO:0000256" key="2">
    <source>
        <dbReference type="ARBA" id="ARBA00008290"/>
    </source>
</evidence>
<organism evidence="11 12">
    <name type="scientific">Slackia piriformis</name>
    <dbReference type="NCBI Taxonomy" id="626934"/>
    <lineage>
        <taxon>Bacteria</taxon>
        <taxon>Bacillati</taxon>
        <taxon>Actinomycetota</taxon>
        <taxon>Coriobacteriia</taxon>
        <taxon>Eggerthellales</taxon>
        <taxon>Eggerthellaceae</taxon>
        <taxon>Slackia</taxon>
    </lineage>
</organism>
<reference evidence="11" key="1">
    <citation type="submission" date="2021-02" db="EMBL/GenBank/DDBJ databases">
        <title>Infant gut strain persistence is associated with maternal origin, phylogeny, and functional potential including surface adhesion and iron acquisition.</title>
        <authorList>
            <person name="Lou Y.C."/>
        </authorList>
    </citation>
    <scope>NUCLEOTIDE SEQUENCE</scope>
    <source>
        <strain evidence="11">L2_039_000G1_dasL2_039_000G1_concoct_11</strain>
    </source>
</reference>
<evidence type="ECO:0000256" key="8">
    <source>
        <dbReference type="ARBA" id="ARBA00023049"/>
    </source>
</evidence>
<evidence type="ECO:0000256" key="7">
    <source>
        <dbReference type="ARBA" id="ARBA00022833"/>
    </source>
</evidence>
<dbReference type="EMBL" id="JAGZSV010000141">
    <property type="protein sequence ID" value="MBS6941235.1"/>
    <property type="molecule type" value="Genomic_DNA"/>
</dbReference>
<sequence length="464" mass="49485">MTDTIDTAKTKVDSVAANCDARYREAAAGLAAFIEESPSMFHAAAAACRRLDDAGFTRLNEGDAWSIERGRGYYTVRNNSSVIAFRAGAQAAPANDEFHFKLAASHSDSPTFKVKAVPELDGAGGSLRLNVEAYGGMIDYTWFDRPLSVAGRVLVRDGNRIESRLIAPDRDLLIIPSVAVHLDRGVNGGFAPNRQVDLCPLLSAGELGRGAFEALVAEEAQAEPGQVLARDVFLVNRQKPCVWGAVGEFFSAPKLDDLACAYVSLEAFLRACGDEGAVSAWCCFDNEEVGSNTKQGAMSTFLPDVLTRVCAALGGSDEDYRRALAKSMLVSCDNAHAVHPNHPEKYDEANRAVINGGIVVKEAANQHYCTDAFSRAAFLALCADAGVPVQTFANRSDTAGGSTLGNLSNIQASMHAVDVGLPQLAMHSSFETMGMRDVLHGIRALEAFYAADVRIDGADVLKIG</sequence>
<dbReference type="GO" id="GO:0006508">
    <property type="term" value="P:proteolysis"/>
    <property type="evidence" value="ECO:0007669"/>
    <property type="project" value="UniProtKB-KW"/>
</dbReference>
<dbReference type="PANTHER" id="PTHR28570:SF3">
    <property type="entry name" value="ASPARTYL AMINOPEPTIDASE"/>
    <property type="match status" value="1"/>
</dbReference>
<dbReference type="NCBIfam" id="NF002759">
    <property type="entry name" value="PRK02813.1"/>
    <property type="match status" value="1"/>
</dbReference>
<dbReference type="Gene3D" id="3.40.630.10">
    <property type="entry name" value="Zn peptidases"/>
    <property type="match status" value="1"/>
</dbReference>
<dbReference type="GO" id="GO:0008237">
    <property type="term" value="F:metallopeptidase activity"/>
    <property type="evidence" value="ECO:0007669"/>
    <property type="project" value="UniProtKB-KW"/>
</dbReference>
<evidence type="ECO:0000256" key="4">
    <source>
        <dbReference type="ARBA" id="ARBA00022670"/>
    </source>
</evidence>
<dbReference type="PANTHER" id="PTHR28570">
    <property type="entry name" value="ASPARTYL AMINOPEPTIDASE"/>
    <property type="match status" value="1"/>
</dbReference>
<evidence type="ECO:0000256" key="10">
    <source>
        <dbReference type="RuleBase" id="RU004387"/>
    </source>
</evidence>
<evidence type="ECO:0000256" key="1">
    <source>
        <dbReference type="ARBA" id="ARBA00001947"/>
    </source>
</evidence>
<keyword evidence="4 9" id="KW-0645">Protease</keyword>
<evidence type="ECO:0000313" key="12">
    <source>
        <dbReference type="Proteomes" id="UP000727506"/>
    </source>
</evidence>
<accession>A0A943YVY0</accession>
<dbReference type="CDD" id="cd05658">
    <property type="entry name" value="M18_DAP"/>
    <property type="match status" value="1"/>
</dbReference>